<evidence type="ECO:0000313" key="6">
    <source>
        <dbReference type="EMBL" id="GMM55478.1"/>
    </source>
</evidence>
<feature type="region of interest" description="Disordered" evidence="4">
    <location>
        <begin position="372"/>
        <end position="395"/>
    </location>
</feature>
<dbReference type="InterPro" id="IPR027081">
    <property type="entry name" value="CyclinH/Ccl1"/>
</dbReference>
<dbReference type="GO" id="GO:0006357">
    <property type="term" value="P:regulation of transcription by RNA polymerase II"/>
    <property type="evidence" value="ECO:0007669"/>
    <property type="project" value="InterPro"/>
</dbReference>
<dbReference type="FunFam" id="1.10.472.10:FF:000128">
    <property type="entry name" value="TFIIK subunit"/>
    <property type="match status" value="1"/>
</dbReference>
<dbReference type="NCBIfam" id="TIGR00569">
    <property type="entry name" value="ccl1"/>
    <property type="match status" value="1"/>
</dbReference>
<keyword evidence="2 3" id="KW-0195">Cyclin</keyword>
<dbReference type="SMART" id="SM00385">
    <property type="entry name" value="CYCLIN"/>
    <property type="match status" value="1"/>
</dbReference>
<gene>
    <name evidence="6" type="ORF">DAKH74_020940</name>
</gene>
<dbReference type="InterPro" id="IPR013763">
    <property type="entry name" value="Cyclin-like_dom"/>
</dbReference>
<dbReference type="Pfam" id="PF00134">
    <property type="entry name" value="Cyclin_N"/>
    <property type="match status" value="1"/>
</dbReference>
<comment type="similarity">
    <text evidence="1">Belongs to the cyclin family. Cyclin C subfamily.</text>
</comment>
<evidence type="ECO:0000256" key="4">
    <source>
        <dbReference type="SAM" id="MobiDB-lite"/>
    </source>
</evidence>
<evidence type="ECO:0000259" key="5">
    <source>
        <dbReference type="SMART" id="SM00385"/>
    </source>
</evidence>
<evidence type="ECO:0000256" key="1">
    <source>
        <dbReference type="ARBA" id="ARBA00008638"/>
    </source>
</evidence>
<feature type="compositionally biased region" description="Basic and acidic residues" evidence="4">
    <location>
        <begin position="310"/>
        <end position="321"/>
    </location>
</feature>
<dbReference type="CDD" id="cd20524">
    <property type="entry name" value="CYCLIN_CCNH_rpt1"/>
    <property type="match status" value="1"/>
</dbReference>
<proteinExistence type="inferred from homology"/>
<dbReference type="InterPro" id="IPR031658">
    <property type="entry name" value="Cyclin_C_2"/>
</dbReference>
<evidence type="ECO:0000256" key="2">
    <source>
        <dbReference type="ARBA" id="ARBA00023127"/>
    </source>
</evidence>
<dbReference type="GO" id="GO:0016301">
    <property type="term" value="F:kinase activity"/>
    <property type="evidence" value="ECO:0007669"/>
    <property type="project" value="UniProtKB-KW"/>
</dbReference>
<feature type="region of interest" description="Disordered" evidence="4">
    <location>
        <begin position="287"/>
        <end position="321"/>
    </location>
</feature>
<dbReference type="GO" id="GO:0070985">
    <property type="term" value="C:transcription factor TFIIK complex"/>
    <property type="evidence" value="ECO:0007669"/>
    <property type="project" value="InterPro"/>
</dbReference>
<dbReference type="EMBL" id="BTGD01000005">
    <property type="protein sequence ID" value="GMM55478.1"/>
    <property type="molecule type" value="Genomic_DNA"/>
</dbReference>
<keyword evidence="6" id="KW-0808">Transferase</keyword>
<dbReference type="GO" id="GO:0016538">
    <property type="term" value="F:cyclin-dependent protein serine/threonine kinase regulator activity"/>
    <property type="evidence" value="ECO:0007669"/>
    <property type="project" value="InterPro"/>
</dbReference>
<dbReference type="SUPFAM" id="SSF47954">
    <property type="entry name" value="Cyclin-like"/>
    <property type="match status" value="2"/>
</dbReference>
<evidence type="ECO:0000256" key="3">
    <source>
        <dbReference type="RuleBase" id="RU000383"/>
    </source>
</evidence>
<feature type="compositionally biased region" description="Polar residues" evidence="4">
    <location>
        <begin position="1"/>
        <end position="14"/>
    </location>
</feature>
<dbReference type="InterPro" id="IPR036915">
    <property type="entry name" value="Cyclin-like_sf"/>
</dbReference>
<dbReference type="GO" id="GO:0006351">
    <property type="term" value="P:DNA-templated transcription"/>
    <property type="evidence" value="ECO:0007669"/>
    <property type="project" value="InterPro"/>
</dbReference>
<protein>
    <submittedName>
        <fullName evidence="6">TFIIH complex kinase subunit</fullName>
    </submittedName>
</protein>
<feature type="region of interest" description="Disordered" evidence="4">
    <location>
        <begin position="1"/>
        <end position="40"/>
    </location>
</feature>
<feature type="domain" description="Cyclin-like" evidence="5">
    <location>
        <begin position="119"/>
        <end position="200"/>
    </location>
</feature>
<keyword evidence="6" id="KW-0418">Kinase</keyword>
<organism evidence="6 7">
    <name type="scientific">Maudiozyma humilis</name>
    <name type="common">Sour dough yeast</name>
    <name type="synonym">Kazachstania humilis</name>
    <dbReference type="NCBI Taxonomy" id="51915"/>
    <lineage>
        <taxon>Eukaryota</taxon>
        <taxon>Fungi</taxon>
        <taxon>Dikarya</taxon>
        <taxon>Ascomycota</taxon>
        <taxon>Saccharomycotina</taxon>
        <taxon>Saccharomycetes</taxon>
        <taxon>Saccharomycetales</taxon>
        <taxon>Saccharomycetaceae</taxon>
        <taxon>Maudiozyma</taxon>
    </lineage>
</organism>
<comment type="caution">
    <text evidence="6">The sequence shown here is derived from an EMBL/GenBank/DDBJ whole genome shotgun (WGS) entry which is preliminary data.</text>
</comment>
<keyword evidence="7" id="KW-1185">Reference proteome</keyword>
<dbReference type="Pfam" id="PF16899">
    <property type="entry name" value="Cyclin_C_2"/>
    <property type="match status" value="1"/>
</dbReference>
<accession>A0AAV5RW35</accession>
<feature type="compositionally biased region" description="Basic and acidic residues" evidence="4">
    <location>
        <begin position="31"/>
        <end position="40"/>
    </location>
</feature>
<dbReference type="InterPro" id="IPR006671">
    <property type="entry name" value="Cyclin_N"/>
</dbReference>
<name>A0AAV5RW35_MAUHU</name>
<dbReference type="CDD" id="cd20525">
    <property type="entry name" value="CYCLIN_CCNH_rpt2"/>
    <property type="match status" value="1"/>
</dbReference>
<dbReference type="PANTHER" id="PTHR10026">
    <property type="entry name" value="CYCLIN"/>
    <property type="match status" value="1"/>
</dbReference>
<reference evidence="6 7" key="1">
    <citation type="journal article" date="2023" name="Elife">
        <title>Identification of key yeast species and microbe-microbe interactions impacting larval growth of Drosophila in the wild.</title>
        <authorList>
            <person name="Mure A."/>
            <person name="Sugiura Y."/>
            <person name="Maeda R."/>
            <person name="Honda K."/>
            <person name="Sakurai N."/>
            <person name="Takahashi Y."/>
            <person name="Watada M."/>
            <person name="Katoh T."/>
            <person name="Gotoh A."/>
            <person name="Gotoh Y."/>
            <person name="Taniguchi I."/>
            <person name="Nakamura K."/>
            <person name="Hayashi T."/>
            <person name="Katayama T."/>
            <person name="Uemura T."/>
            <person name="Hattori Y."/>
        </authorList>
    </citation>
    <scope>NUCLEOTIDE SEQUENCE [LARGE SCALE GENOMIC DNA]</scope>
    <source>
        <strain evidence="6 7">KH-74</strain>
    </source>
</reference>
<evidence type="ECO:0000313" key="7">
    <source>
        <dbReference type="Proteomes" id="UP001377567"/>
    </source>
</evidence>
<feature type="compositionally biased region" description="Basic and acidic residues" evidence="4">
    <location>
        <begin position="386"/>
        <end position="395"/>
    </location>
</feature>
<dbReference type="Proteomes" id="UP001377567">
    <property type="component" value="Unassembled WGS sequence"/>
</dbReference>
<dbReference type="AlphaFoldDB" id="A0AAV5RW35"/>
<sequence length="395" mass="46004">MSQTQSKESSQVPDLSTDKTPPKEEVEEEEKPPYYKRITDDDLYRNSSQYRMWSYTADHLREKRSETCQRATEVVNRKLEEFVNTHQDELTEEDMKILKLKASPLTMDEELKLINFYSKKVQVIAQHLNLPTEVVATSITFFRRFYLENSVSEYDPKNLVHTTIFLACKSENYFISVDSFAKKAKSSRDAILKYEFKLLESLKFSLLNHHPYKPLHGFFLDIQTVLHGKVDLKYMGQIYDRCKKRITDALLTDVVYLYTPPQITLAILLMEDEQLVKRYLGMKFGKEETPEEGDIDSKKKDASAPDTEDTESKDKESTKKAPEDINFDKLFSVIEECKQTLKNSESVSTEEAKRVAAKNYYCQKPDILLQKLKRKKEATDLEDGEPTSKKQKLDE</sequence>
<dbReference type="InterPro" id="IPR043198">
    <property type="entry name" value="Cyclin/Ssn8"/>
</dbReference>
<dbReference type="Gene3D" id="1.10.472.10">
    <property type="entry name" value="Cyclin-like"/>
    <property type="match status" value="2"/>
</dbReference>